<evidence type="ECO:0000313" key="2">
    <source>
        <dbReference type="Proteomes" id="UP000076744"/>
    </source>
</evidence>
<gene>
    <name evidence="1" type="ORF">ISF_07351</name>
</gene>
<organism evidence="1 2">
    <name type="scientific">Cordyceps fumosorosea (strain ARSEF 2679)</name>
    <name type="common">Isaria fumosorosea</name>
    <dbReference type="NCBI Taxonomy" id="1081104"/>
    <lineage>
        <taxon>Eukaryota</taxon>
        <taxon>Fungi</taxon>
        <taxon>Dikarya</taxon>
        <taxon>Ascomycota</taxon>
        <taxon>Pezizomycotina</taxon>
        <taxon>Sordariomycetes</taxon>
        <taxon>Hypocreomycetidae</taxon>
        <taxon>Hypocreales</taxon>
        <taxon>Cordycipitaceae</taxon>
        <taxon>Cordyceps</taxon>
    </lineage>
</organism>
<dbReference type="AlphaFoldDB" id="A0A162IGI4"/>
<dbReference type="EMBL" id="AZHB01000021">
    <property type="protein sequence ID" value="OAA56835.1"/>
    <property type="molecule type" value="Genomic_DNA"/>
</dbReference>
<dbReference type="Proteomes" id="UP000076744">
    <property type="component" value="Unassembled WGS sequence"/>
</dbReference>
<comment type="caution">
    <text evidence="1">The sequence shown here is derived from an EMBL/GenBank/DDBJ whole genome shotgun (WGS) entry which is preliminary data.</text>
</comment>
<name>A0A162IGI4_CORFA</name>
<dbReference type="GeneID" id="30023643"/>
<sequence length="152" mass="16403">MQARVDAAGPTRARCEHEATSHVETGLEVSSYDVRKHEINSKTKVFIASASLDRCARSISVQDPVRGPYLMQQTPGRMQFIAGGMQLGISKNTDFHEPAPTAHDLASANSWPYPHAPRSATMAGKARADPAGRDSGGAKMTAVTDDMETLFF</sequence>
<evidence type="ECO:0000313" key="1">
    <source>
        <dbReference type="EMBL" id="OAA56835.1"/>
    </source>
</evidence>
<dbReference type="RefSeq" id="XP_018701866.1">
    <property type="nucleotide sequence ID" value="XM_018850954.1"/>
</dbReference>
<accession>A0A162IGI4</accession>
<protein>
    <submittedName>
        <fullName evidence="1">Uncharacterized protein</fullName>
    </submittedName>
</protein>
<reference evidence="1 2" key="1">
    <citation type="journal article" date="2016" name="Genome Biol. Evol.">
        <title>Divergent and convergent evolution of fungal pathogenicity.</title>
        <authorList>
            <person name="Shang Y."/>
            <person name="Xiao G."/>
            <person name="Zheng P."/>
            <person name="Cen K."/>
            <person name="Zhan S."/>
            <person name="Wang C."/>
        </authorList>
    </citation>
    <scope>NUCLEOTIDE SEQUENCE [LARGE SCALE GENOMIC DNA]</scope>
    <source>
        <strain evidence="1 2">ARSEF 2679</strain>
    </source>
</reference>
<proteinExistence type="predicted"/>
<keyword evidence="2" id="KW-1185">Reference proteome</keyword>